<evidence type="ECO:0000313" key="6">
    <source>
        <dbReference type="EMBL" id="CAE8640384.1"/>
    </source>
</evidence>
<dbReference type="AlphaFoldDB" id="A0A813HNZ0"/>
<reference evidence="6" key="1">
    <citation type="submission" date="2021-02" db="EMBL/GenBank/DDBJ databases">
        <authorList>
            <person name="Dougan E. K."/>
            <person name="Rhodes N."/>
            <person name="Thang M."/>
            <person name="Chan C."/>
        </authorList>
    </citation>
    <scope>NUCLEOTIDE SEQUENCE</scope>
</reference>
<dbReference type="Proteomes" id="UP000654075">
    <property type="component" value="Unassembled WGS sequence"/>
</dbReference>
<evidence type="ECO:0000256" key="1">
    <source>
        <dbReference type="ARBA" id="ARBA00008361"/>
    </source>
</evidence>
<comment type="similarity">
    <text evidence="1">Belongs to the methyltransferase superfamily.</text>
</comment>
<accession>A0A813HNZ0</accession>
<keyword evidence="3" id="KW-0808">Transferase</keyword>
<comment type="caution">
    <text evidence="6">The sequence shown here is derived from an EMBL/GenBank/DDBJ whole genome shotgun (WGS) entry which is preliminary data.</text>
</comment>
<evidence type="ECO:0000256" key="4">
    <source>
        <dbReference type="SAM" id="Phobius"/>
    </source>
</evidence>
<protein>
    <recommendedName>
        <fullName evidence="5">Methyltransferase type 11 domain-containing protein</fullName>
    </recommendedName>
</protein>
<keyword evidence="4" id="KW-0472">Membrane</keyword>
<dbReference type="OrthoDB" id="411785at2759"/>
<dbReference type="GO" id="GO:0032259">
    <property type="term" value="P:methylation"/>
    <property type="evidence" value="ECO:0007669"/>
    <property type="project" value="UniProtKB-KW"/>
</dbReference>
<dbReference type="Pfam" id="PF08241">
    <property type="entry name" value="Methyltransf_11"/>
    <property type="match status" value="1"/>
</dbReference>
<feature type="domain" description="Methyltransferase type 11" evidence="5">
    <location>
        <begin position="123"/>
        <end position="225"/>
    </location>
</feature>
<evidence type="ECO:0000259" key="5">
    <source>
        <dbReference type="Pfam" id="PF08241"/>
    </source>
</evidence>
<gene>
    <name evidence="6" type="ORF">PGLA1383_LOCUS55259</name>
</gene>
<dbReference type="OMA" id="RSERWHA"/>
<feature type="transmembrane region" description="Helical" evidence="4">
    <location>
        <begin position="21"/>
        <end position="44"/>
    </location>
</feature>
<name>A0A813HNZ0_POLGL</name>
<evidence type="ECO:0000313" key="7">
    <source>
        <dbReference type="Proteomes" id="UP000654075"/>
    </source>
</evidence>
<dbReference type="InterPro" id="IPR051419">
    <property type="entry name" value="Lys/N-term_MeTrsfase_sf"/>
</dbReference>
<dbReference type="SUPFAM" id="SSF53335">
    <property type="entry name" value="S-adenosyl-L-methionine-dependent methyltransferases"/>
    <property type="match status" value="1"/>
</dbReference>
<keyword evidence="2" id="KW-0489">Methyltransferase</keyword>
<dbReference type="InterPro" id="IPR029063">
    <property type="entry name" value="SAM-dependent_MTases_sf"/>
</dbReference>
<keyword evidence="7" id="KW-1185">Reference proteome</keyword>
<keyword evidence="4" id="KW-0812">Transmembrane</keyword>
<dbReference type="Gene3D" id="3.40.50.150">
    <property type="entry name" value="Vaccinia Virus protein VP39"/>
    <property type="match status" value="1"/>
</dbReference>
<dbReference type="GO" id="GO:0008757">
    <property type="term" value="F:S-adenosylmethionine-dependent methyltransferase activity"/>
    <property type="evidence" value="ECO:0007669"/>
    <property type="project" value="InterPro"/>
</dbReference>
<proteinExistence type="inferred from homology"/>
<dbReference type="PANTHER" id="PTHR12176">
    <property type="entry name" value="SAM-DEPENDENT METHYLTRANSFERASE SUPERFAMILY PROTEIN"/>
    <property type="match status" value="1"/>
</dbReference>
<sequence>MDLAFPAAADRRFRRKTVRASVLASASAAILAVASTSVAGFAAWRQFARRGPMESLVQRAAEAAEGLSYKDVDYWESRYRTGDKGANPDHIDDRGVGWLCTYDGPVMQTLNAITGEDKSKTLLNIGCGMDRLSEDVYADGYTNLLSSDISPSAIGEMAAKTAATMPAAKWFVDDVLGMTVASQSVDVVLDKGTMDALLIRPNPFANAAQMLREVQRVLKVGGTYLLITHGRGDPDTWRLPTSWHANLIGFFVFLKKNKANLIGFLLFF</sequence>
<organism evidence="6 7">
    <name type="scientific">Polarella glacialis</name>
    <name type="common">Dinoflagellate</name>
    <dbReference type="NCBI Taxonomy" id="89957"/>
    <lineage>
        <taxon>Eukaryota</taxon>
        <taxon>Sar</taxon>
        <taxon>Alveolata</taxon>
        <taxon>Dinophyceae</taxon>
        <taxon>Suessiales</taxon>
        <taxon>Suessiaceae</taxon>
        <taxon>Polarella</taxon>
    </lineage>
</organism>
<dbReference type="InterPro" id="IPR013216">
    <property type="entry name" value="Methyltransf_11"/>
</dbReference>
<dbReference type="EMBL" id="CAJNNV010032577">
    <property type="protein sequence ID" value="CAE8640384.1"/>
    <property type="molecule type" value="Genomic_DNA"/>
</dbReference>
<evidence type="ECO:0000256" key="3">
    <source>
        <dbReference type="ARBA" id="ARBA00022679"/>
    </source>
</evidence>
<evidence type="ECO:0000256" key="2">
    <source>
        <dbReference type="ARBA" id="ARBA00022603"/>
    </source>
</evidence>
<keyword evidence="4" id="KW-1133">Transmembrane helix</keyword>